<dbReference type="SUPFAM" id="SSF55008">
    <property type="entry name" value="HMA, heavy metal-associated domain"/>
    <property type="match status" value="1"/>
</dbReference>
<evidence type="ECO:0000256" key="1">
    <source>
        <dbReference type="ARBA" id="ARBA00022723"/>
    </source>
</evidence>
<feature type="domain" description="HMA" evidence="2">
    <location>
        <begin position="2"/>
        <end position="68"/>
    </location>
</feature>
<dbReference type="EMBL" id="FNWL01000002">
    <property type="protein sequence ID" value="SEH15079.1"/>
    <property type="molecule type" value="Genomic_DNA"/>
</dbReference>
<organism evidence="3 4">
    <name type="scientific">Natronorubrum sediminis</name>
    <dbReference type="NCBI Taxonomy" id="640943"/>
    <lineage>
        <taxon>Archaea</taxon>
        <taxon>Methanobacteriati</taxon>
        <taxon>Methanobacteriota</taxon>
        <taxon>Stenosarchaea group</taxon>
        <taxon>Halobacteria</taxon>
        <taxon>Halobacteriales</taxon>
        <taxon>Natrialbaceae</taxon>
        <taxon>Natronorubrum</taxon>
    </lineage>
</organism>
<keyword evidence="4" id="KW-1185">Reference proteome</keyword>
<accession>A0A1H6FWB3</accession>
<evidence type="ECO:0000313" key="4">
    <source>
        <dbReference type="Proteomes" id="UP000199112"/>
    </source>
</evidence>
<proteinExistence type="predicted"/>
<dbReference type="AlphaFoldDB" id="A0A1H6FWB3"/>
<reference evidence="4" key="1">
    <citation type="submission" date="2016-10" db="EMBL/GenBank/DDBJ databases">
        <authorList>
            <person name="Varghese N."/>
            <person name="Submissions S."/>
        </authorList>
    </citation>
    <scope>NUCLEOTIDE SEQUENCE [LARGE SCALE GENOMIC DNA]</scope>
    <source>
        <strain evidence="4">CGMCC 1.8981</strain>
    </source>
</reference>
<dbReference type="GO" id="GO:0046872">
    <property type="term" value="F:metal ion binding"/>
    <property type="evidence" value="ECO:0007669"/>
    <property type="project" value="UniProtKB-KW"/>
</dbReference>
<sequence>MTRKHTDIHGLNCPNCALTLERAIATLRGVRGARVEFETETVSVEYDPAAVSLERIDLRIRSATCESECFDMSAPDRAFGKIDRESGIAQTPSNHSDGCCQIVVDGDW</sequence>
<dbReference type="Proteomes" id="UP000199112">
    <property type="component" value="Unassembled WGS sequence"/>
</dbReference>
<dbReference type="InterPro" id="IPR006121">
    <property type="entry name" value="HMA_dom"/>
</dbReference>
<dbReference type="RefSeq" id="WP_090506809.1">
    <property type="nucleotide sequence ID" value="NZ_FNWL01000002.1"/>
</dbReference>
<dbReference type="Pfam" id="PF00403">
    <property type="entry name" value="HMA"/>
    <property type="match status" value="1"/>
</dbReference>
<dbReference type="Gene3D" id="3.30.70.100">
    <property type="match status" value="1"/>
</dbReference>
<dbReference type="PROSITE" id="PS01047">
    <property type="entry name" value="HMA_1"/>
    <property type="match status" value="1"/>
</dbReference>
<dbReference type="PROSITE" id="PS50846">
    <property type="entry name" value="HMA_2"/>
    <property type="match status" value="1"/>
</dbReference>
<evidence type="ECO:0000259" key="2">
    <source>
        <dbReference type="PROSITE" id="PS50846"/>
    </source>
</evidence>
<dbReference type="OrthoDB" id="146688at2157"/>
<dbReference type="InterPro" id="IPR017969">
    <property type="entry name" value="Heavy-metal-associated_CS"/>
</dbReference>
<evidence type="ECO:0000313" key="3">
    <source>
        <dbReference type="EMBL" id="SEH15079.1"/>
    </source>
</evidence>
<name>A0A1H6FWB3_9EURY</name>
<dbReference type="CDD" id="cd00371">
    <property type="entry name" value="HMA"/>
    <property type="match status" value="1"/>
</dbReference>
<keyword evidence="1" id="KW-0479">Metal-binding</keyword>
<dbReference type="InterPro" id="IPR036163">
    <property type="entry name" value="HMA_dom_sf"/>
</dbReference>
<protein>
    <submittedName>
        <fullName evidence="3">Copper chaperone CopZ</fullName>
    </submittedName>
</protein>
<gene>
    <name evidence="3" type="ORF">SAMN04487967_1910</name>
</gene>